<evidence type="ECO:0000313" key="3">
    <source>
        <dbReference type="Proteomes" id="UP001438189"/>
    </source>
</evidence>
<dbReference type="Proteomes" id="UP001438189">
    <property type="component" value="Unassembled WGS sequence"/>
</dbReference>
<reference evidence="2 3" key="1">
    <citation type="submission" date="2024-06" db="EMBL/GenBank/DDBJ databases">
        <title>Genome sequencing of Agrobacterium spp. from tobacco in Serbia.</title>
        <authorList>
            <person name="Ilicic R.J."/>
            <person name="Studholme D.J."/>
            <person name="Jelusic A."/>
            <person name="Barac G."/>
            <person name="Bagi F."/>
            <person name="Popovic Milovanovic T."/>
        </authorList>
    </citation>
    <scope>NUCLEOTIDE SEQUENCE [LARGE SCALE GENOMIC DNA]</scope>
    <source>
        <strain evidence="2 3">DA1</strain>
    </source>
</reference>
<comment type="caution">
    <text evidence="2">The sequence shown here is derived from an EMBL/GenBank/DDBJ whole genome shotgun (WGS) entry which is preliminary data.</text>
</comment>
<dbReference type="GO" id="GO:0003988">
    <property type="term" value="F:acetyl-CoA C-acyltransferase activity"/>
    <property type="evidence" value="ECO:0007669"/>
    <property type="project" value="UniProtKB-ARBA"/>
</dbReference>
<gene>
    <name evidence="2" type="ORF">ABVB70_19970</name>
</gene>
<evidence type="ECO:0000313" key="2">
    <source>
        <dbReference type="EMBL" id="MES4992600.1"/>
    </source>
</evidence>
<dbReference type="PIRSF" id="PIRSF000429">
    <property type="entry name" value="Ac-CoA_Ac_transf"/>
    <property type="match status" value="1"/>
</dbReference>
<dbReference type="NCBIfam" id="NF004811">
    <property type="entry name" value="PRK06158.1"/>
    <property type="match status" value="1"/>
</dbReference>
<evidence type="ECO:0000259" key="1">
    <source>
        <dbReference type="Pfam" id="PF22691"/>
    </source>
</evidence>
<dbReference type="AlphaFoldDB" id="A0ABD5LPS5"/>
<dbReference type="RefSeq" id="WP_353574543.1">
    <property type="nucleotide sequence ID" value="NZ_JBETME010000008.1"/>
</dbReference>
<sequence>MTDELRGKIAIAGLGYAGLGSSPGWTAMELMARATDAALDDAGLKLADIDGICCSTFYHFFPSLTAAEYLGIRPKWSNSDMVGGSSFQSYILQAAAAINAGLCTTVLVAYGSNAKSSRNIAGLLETPLFDKMVQAPLPITGYALAAARHMHLYGTTRRHLAEVAVAARDWARLNPDAPPLPSLDLEEVAAAPTIADPLSKYDCCLVSDGGGALILTSTERAVDLKQPLAVVLGGGTAHWHREISQMPDLTVTAATESGQRAYAMAGVTSSDVNVVQLYDAFTINPILFLEDLGFCEKGEGGRFVEGGRIGPSGSLPVNTNGGGLSFVHPGMYGLFALAESVIQIRGQGTTRQVDGVEIALSHGNGGTLSHQATTIIGSRNSL</sequence>
<accession>A0ABD5LPS5</accession>
<dbReference type="Pfam" id="PF22691">
    <property type="entry name" value="Thiolase_C_1"/>
    <property type="match status" value="1"/>
</dbReference>
<dbReference type="EMBL" id="JBETME010000008">
    <property type="protein sequence ID" value="MES4992600.1"/>
    <property type="molecule type" value="Genomic_DNA"/>
</dbReference>
<proteinExistence type="predicted"/>
<dbReference type="PANTHER" id="PTHR42870:SF1">
    <property type="entry name" value="NON-SPECIFIC LIPID-TRANSFER PROTEIN-LIKE 2"/>
    <property type="match status" value="1"/>
</dbReference>
<dbReference type="PANTHER" id="PTHR42870">
    <property type="entry name" value="ACETYL-COA C-ACETYLTRANSFERASE"/>
    <property type="match status" value="1"/>
</dbReference>
<dbReference type="SUPFAM" id="SSF53901">
    <property type="entry name" value="Thiolase-like"/>
    <property type="match status" value="1"/>
</dbReference>
<dbReference type="CDD" id="cd00829">
    <property type="entry name" value="SCP-x_thiolase"/>
    <property type="match status" value="1"/>
</dbReference>
<feature type="domain" description="Thiolase C-terminal" evidence="1">
    <location>
        <begin position="235"/>
        <end position="377"/>
    </location>
</feature>
<protein>
    <submittedName>
        <fullName evidence="2">Acetyl-CoA acetyltransferase</fullName>
    </submittedName>
</protein>
<dbReference type="InterPro" id="IPR016039">
    <property type="entry name" value="Thiolase-like"/>
</dbReference>
<dbReference type="InterPro" id="IPR002155">
    <property type="entry name" value="Thiolase"/>
</dbReference>
<dbReference type="InterPro" id="IPR055140">
    <property type="entry name" value="Thiolase_C_2"/>
</dbReference>
<name>A0ABD5LPS5_AGRRD</name>
<organism evidence="2 3">
    <name type="scientific">Agrobacterium radiobacter</name>
    <dbReference type="NCBI Taxonomy" id="362"/>
    <lineage>
        <taxon>Bacteria</taxon>
        <taxon>Pseudomonadati</taxon>
        <taxon>Pseudomonadota</taxon>
        <taxon>Alphaproteobacteria</taxon>
        <taxon>Hyphomicrobiales</taxon>
        <taxon>Rhizobiaceae</taxon>
        <taxon>Rhizobium/Agrobacterium group</taxon>
        <taxon>Agrobacterium</taxon>
        <taxon>Agrobacterium tumefaciens complex</taxon>
    </lineage>
</organism>
<dbReference type="Gene3D" id="3.40.47.10">
    <property type="match status" value="1"/>
</dbReference>